<evidence type="ECO:0000313" key="2">
    <source>
        <dbReference type="Proteomes" id="UP001157006"/>
    </source>
</evidence>
<reference evidence="1 2" key="1">
    <citation type="submission" date="2023-01" db="EMBL/GenBank/DDBJ databases">
        <authorList>
            <person name="Kreplak J."/>
        </authorList>
    </citation>
    <scope>NUCLEOTIDE SEQUENCE [LARGE SCALE GENOMIC DNA]</scope>
</reference>
<accession>A0AAV0Z592</accession>
<proteinExistence type="predicted"/>
<dbReference type="EMBL" id="OX451736">
    <property type="protein sequence ID" value="CAI8591525.1"/>
    <property type="molecule type" value="Genomic_DNA"/>
</dbReference>
<keyword evidence="2" id="KW-1185">Reference proteome</keyword>
<evidence type="ECO:0000313" key="1">
    <source>
        <dbReference type="EMBL" id="CAI8591525.1"/>
    </source>
</evidence>
<protein>
    <submittedName>
        <fullName evidence="1">Uncharacterized protein</fullName>
    </submittedName>
</protein>
<sequence length="122" mass="14099">MQNAIREAEERIMTAVEPCITRQIRELENRFETQFTNVQETMRGIGLQMAELTAARRHGGNGDRATRPATRLTRLDFPKFTRDDVESWIAKCERFFLLDGTQEGDKVSVASIALDDNSFRWF</sequence>
<gene>
    <name evidence="1" type="ORF">VFH_I491680</name>
</gene>
<organism evidence="1 2">
    <name type="scientific">Vicia faba</name>
    <name type="common">Broad bean</name>
    <name type="synonym">Faba vulgaris</name>
    <dbReference type="NCBI Taxonomy" id="3906"/>
    <lineage>
        <taxon>Eukaryota</taxon>
        <taxon>Viridiplantae</taxon>
        <taxon>Streptophyta</taxon>
        <taxon>Embryophyta</taxon>
        <taxon>Tracheophyta</taxon>
        <taxon>Spermatophyta</taxon>
        <taxon>Magnoliopsida</taxon>
        <taxon>eudicotyledons</taxon>
        <taxon>Gunneridae</taxon>
        <taxon>Pentapetalae</taxon>
        <taxon>rosids</taxon>
        <taxon>fabids</taxon>
        <taxon>Fabales</taxon>
        <taxon>Fabaceae</taxon>
        <taxon>Papilionoideae</taxon>
        <taxon>50 kb inversion clade</taxon>
        <taxon>NPAAA clade</taxon>
        <taxon>Hologalegina</taxon>
        <taxon>IRL clade</taxon>
        <taxon>Fabeae</taxon>
        <taxon>Vicia</taxon>
    </lineage>
</organism>
<dbReference type="Proteomes" id="UP001157006">
    <property type="component" value="Chromosome 1L"/>
</dbReference>
<dbReference type="AlphaFoldDB" id="A0AAV0Z592"/>
<name>A0AAV0Z592_VICFA</name>